<organism evidence="4 5">
    <name type="scientific">Mytilus coruscus</name>
    <name type="common">Sea mussel</name>
    <dbReference type="NCBI Taxonomy" id="42192"/>
    <lineage>
        <taxon>Eukaryota</taxon>
        <taxon>Metazoa</taxon>
        <taxon>Spiralia</taxon>
        <taxon>Lophotrochozoa</taxon>
        <taxon>Mollusca</taxon>
        <taxon>Bivalvia</taxon>
        <taxon>Autobranchia</taxon>
        <taxon>Pteriomorphia</taxon>
        <taxon>Mytilida</taxon>
        <taxon>Mytiloidea</taxon>
        <taxon>Mytilidae</taxon>
        <taxon>Mytilinae</taxon>
        <taxon>Mytilus</taxon>
    </lineage>
</organism>
<feature type="domain" description="B box-type" evidence="3">
    <location>
        <begin position="12"/>
        <end position="54"/>
    </location>
</feature>
<dbReference type="Pfam" id="PF00643">
    <property type="entry name" value="zf-B_box"/>
    <property type="match status" value="1"/>
</dbReference>
<dbReference type="SMART" id="SM00336">
    <property type="entry name" value="BBOX"/>
    <property type="match status" value="2"/>
</dbReference>
<name>A0A6J8ACW9_MYTCO</name>
<evidence type="ECO:0000256" key="2">
    <source>
        <dbReference type="SAM" id="Coils"/>
    </source>
</evidence>
<evidence type="ECO:0000313" key="4">
    <source>
        <dbReference type="EMBL" id="CAC5365066.1"/>
    </source>
</evidence>
<feature type="coiled-coil region" evidence="2">
    <location>
        <begin position="192"/>
        <end position="253"/>
    </location>
</feature>
<protein>
    <recommendedName>
        <fullName evidence="3">B box-type domain-containing protein</fullName>
    </recommendedName>
</protein>
<evidence type="ECO:0000313" key="5">
    <source>
        <dbReference type="Proteomes" id="UP000507470"/>
    </source>
</evidence>
<dbReference type="CDD" id="cd19757">
    <property type="entry name" value="Bbox1"/>
    <property type="match status" value="1"/>
</dbReference>
<keyword evidence="2" id="KW-0175">Coiled coil</keyword>
<dbReference type="SUPFAM" id="SSF57845">
    <property type="entry name" value="B-box zinc-binding domain"/>
    <property type="match status" value="1"/>
</dbReference>
<gene>
    <name evidence="4" type="ORF">MCOR_5886</name>
</gene>
<dbReference type="InterPro" id="IPR047153">
    <property type="entry name" value="TRIM45/56/19-like"/>
</dbReference>
<dbReference type="CDD" id="cd19776">
    <property type="entry name" value="Bbox2_TRIM25_C-IV"/>
    <property type="match status" value="1"/>
</dbReference>
<reference evidence="4 5" key="1">
    <citation type="submission" date="2020-06" db="EMBL/GenBank/DDBJ databases">
        <authorList>
            <person name="Li R."/>
            <person name="Bekaert M."/>
        </authorList>
    </citation>
    <scope>NUCLEOTIDE SEQUENCE [LARGE SCALE GENOMIC DNA]</scope>
    <source>
        <strain evidence="5">wild</strain>
    </source>
</reference>
<keyword evidence="1" id="KW-0863">Zinc-finger</keyword>
<dbReference type="PANTHER" id="PTHR25462:SF296">
    <property type="entry name" value="MEIOTIC P26, ISOFORM F"/>
    <property type="match status" value="1"/>
</dbReference>
<dbReference type="PROSITE" id="PS50119">
    <property type="entry name" value="ZF_BBOX"/>
    <property type="match status" value="2"/>
</dbReference>
<dbReference type="Gene3D" id="3.30.160.60">
    <property type="entry name" value="Classic Zinc Finger"/>
    <property type="match status" value="1"/>
</dbReference>
<dbReference type="OrthoDB" id="6134495at2759"/>
<accession>A0A6J8ACW9</accession>
<proteinExistence type="predicted"/>
<dbReference type="PANTHER" id="PTHR25462">
    <property type="entry name" value="BONUS, ISOFORM C-RELATED"/>
    <property type="match status" value="1"/>
</dbReference>
<dbReference type="AlphaFoldDB" id="A0A6J8ACW9"/>
<dbReference type="EMBL" id="CACVKT020001098">
    <property type="protein sequence ID" value="CAC5365066.1"/>
    <property type="molecule type" value="Genomic_DNA"/>
</dbReference>
<keyword evidence="1" id="KW-0862">Zinc</keyword>
<dbReference type="InterPro" id="IPR000315">
    <property type="entry name" value="Znf_B-box"/>
</dbReference>
<evidence type="ECO:0000259" key="3">
    <source>
        <dbReference type="PROSITE" id="PS50119"/>
    </source>
</evidence>
<dbReference type="GO" id="GO:0008270">
    <property type="term" value="F:zinc ion binding"/>
    <property type="evidence" value="ECO:0007669"/>
    <property type="project" value="UniProtKB-KW"/>
</dbReference>
<keyword evidence="1" id="KW-0479">Metal-binding</keyword>
<sequence length="435" mass="49616">MAFKLNVQCGPCGYKHVTKSAKKWCANCEEGFCGECEKSHKSMKVTRDHKMISIKDYRQIQDIKVSINCEIHGKKLELYCKKHDTAVCVFCVPSEHKTCSSSDVISIDKASKNPKQSTALSDLEETVAVTLKSLKHCINDQETALKNVDTDEKTIRKTIADTRMNLNKYLDELERKVLLDLKSQHGNSQLKFVKFLNQLKQQEKEIENLREQTLKLKRYATDLQVFLGTRELNKTMNEKIGSLKEEIRDHTNDRIELEIHHVLGVLMKEVGQFGVIKVIETKAGLQLKDGKIDQAQIQIHGSMENAHIAIDYGSDTNRIAVTYPSYKYLEIINNKNNSERKKLNSSNNCWGISYLNKMMYVVVYKEGIVIMDLNGKTLNTIDINVLDMSNITTTKNRIYYTGLGNNTVHCCNMTGQEIWVFKDQSISVRGYISGP</sequence>
<feature type="domain" description="B box-type" evidence="3">
    <location>
        <begin position="64"/>
        <end position="107"/>
    </location>
</feature>
<dbReference type="SUPFAM" id="SSF63825">
    <property type="entry name" value="YWTD domain"/>
    <property type="match status" value="1"/>
</dbReference>
<dbReference type="Proteomes" id="UP000507470">
    <property type="component" value="Unassembled WGS sequence"/>
</dbReference>
<keyword evidence="5" id="KW-1185">Reference proteome</keyword>
<evidence type="ECO:0000256" key="1">
    <source>
        <dbReference type="PROSITE-ProRule" id="PRU00024"/>
    </source>
</evidence>